<dbReference type="Pfam" id="PF08191">
    <property type="entry name" value="LRR_adjacent"/>
    <property type="match status" value="1"/>
</dbReference>
<keyword evidence="3" id="KW-0964">Secreted</keyword>
<feature type="domain" description="Internalin J immunoglobulin-like" evidence="10">
    <location>
        <begin position="718"/>
        <end position="798"/>
    </location>
</feature>
<evidence type="ECO:0000256" key="4">
    <source>
        <dbReference type="ARBA" id="ARBA00022614"/>
    </source>
</evidence>
<evidence type="ECO:0000256" key="7">
    <source>
        <dbReference type="SAM" id="Phobius"/>
    </source>
</evidence>
<feature type="domain" description="Internalin Ig-like inter-repeat region" evidence="8">
    <location>
        <begin position="406"/>
        <end position="454"/>
    </location>
</feature>
<evidence type="ECO:0000256" key="6">
    <source>
        <dbReference type="ARBA" id="ARBA00022737"/>
    </source>
</evidence>
<keyword evidence="4" id="KW-0433">Leucine-rich repeat</keyword>
<keyword evidence="6" id="KW-0677">Repeat</keyword>
<dbReference type="SMART" id="SM00365">
    <property type="entry name" value="LRR_SD22"/>
    <property type="match status" value="8"/>
</dbReference>
<dbReference type="InterPro" id="IPR012569">
    <property type="entry name" value="Inl_IR"/>
</dbReference>
<comment type="caution">
    <text evidence="11">The sequence shown here is derived from an EMBL/GenBank/DDBJ whole genome shotgun (WGS) entry which is preliminary data.</text>
</comment>
<keyword evidence="7" id="KW-0812">Transmembrane</keyword>
<sequence length="801" mass="88253">MKKNSKSRLRKAVGIVLLCTGFFLIISGGIDQHVIAKTQEKKAYTKNMKAEVYIPDEQIRDNIREILYLQPGSPITQEDMIRLTSFSGIFAGKKVNLEGLQYAVNLTSLHFRYAEIDDFTPLQGLNKLASMTIWNSSKVSDLSGLQDLPALKELIIEEAGLNDLTGIGGLTSLTTIELNGNNISDLRPLSNLPKLRSLHLNDNNISDLTPLRTIPSLTELKLMNNELKSLTGLELSNKLEILFVPNNKITDLKALEDTTMLQELHAGNNEISSTVGLEKSNRIFLISLSANKIQDVSGLINKPRLRYLYLEENVISDIAPLHELRGVLDIRLTDNNITDVSPLREVTVMESLVLNGNRISDISPLKEMGVPHLLILNQSIPLHANLTDGQSSWTAKNPIIGKQGVPLIPNAISNLGVYNEQSNEVTWQGLIQETGIRTYKFSETDGILFTGTVTLNYENDMPSYFVAKPSAFTVGTSTHITGTYSGGEAVRMLLFVDGHWYYDAEVGNGKFSIPAQGRINSDSKHVTVALYDAYDNTTGAQQVPLTPASIVPDSALQAYIKKELNLGKEEQITTDNIKKLTKIDLEGKQVKSMEGLQFATNVESINLNGNQIESIPPLKNLTKLTFLSLENNQVKNVSGLSECQSLSLAFLKNNQIKDIKPLATLSDDMWILDLTNNKIQDANPLVGVAAITTLLDRNQISDLSGFAGIVPPYARNQVIILPTMKLTEDRSLSISNPIKNSATYSSNIVSPLTISNGGVYDVAGNKVKWEKIKEDAGVLEWTFDFRADSLSGIVKQPYTIE</sequence>
<feature type="domain" description="Bacterial Ig" evidence="9">
    <location>
        <begin position="468"/>
        <end position="545"/>
    </location>
</feature>
<protein>
    <recommendedName>
        <fullName evidence="13">Internalin</fullName>
    </recommendedName>
</protein>
<dbReference type="InterPro" id="IPR050836">
    <property type="entry name" value="SDS22/Internalin_LRR"/>
</dbReference>
<dbReference type="PROSITE" id="PS51450">
    <property type="entry name" value="LRR"/>
    <property type="match status" value="7"/>
</dbReference>
<dbReference type="SUPFAM" id="SSF52075">
    <property type="entry name" value="Outer arm dynein light chain 1"/>
    <property type="match status" value="1"/>
</dbReference>
<evidence type="ECO:0000256" key="1">
    <source>
        <dbReference type="ARBA" id="ARBA00004613"/>
    </source>
</evidence>
<evidence type="ECO:0000313" key="12">
    <source>
        <dbReference type="Proteomes" id="UP000535908"/>
    </source>
</evidence>
<accession>A0A7X0Y1Q2</accession>
<dbReference type="Pfam" id="PF22508">
    <property type="entry name" value="InlJ_IG"/>
    <property type="match status" value="1"/>
</dbReference>
<dbReference type="InterPro" id="IPR032675">
    <property type="entry name" value="LRR_dom_sf"/>
</dbReference>
<dbReference type="InterPro" id="IPR003591">
    <property type="entry name" value="Leu-rich_rpt_typical-subtyp"/>
</dbReference>
<dbReference type="SUPFAM" id="SSF52058">
    <property type="entry name" value="L domain-like"/>
    <property type="match status" value="1"/>
</dbReference>
<dbReference type="Gene3D" id="2.60.40.1220">
    <property type="match status" value="2"/>
</dbReference>
<dbReference type="Pfam" id="PF12799">
    <property type="entry name" value="LRR_4"/>
    <property type="match status" value="2"/>
</dbReference>
<keyword evidence="5" id="KW-0732">Signal</keyword>
<gene>
    <name evidence="11" type="ORF">HCA69_03365</name>
</gene>
<name>A0A7X0Y1Q2_9LIST</name>
<dbReference type="InterPro" id="IPR054717">
    <property type="entry name" value="InlJ_Ig-like"/>
</dbReference>
<dbReference type="SMART" id="SM00369">
    <property type="entry name" value="LRR_TYP"/>
    <property type="match status" value="4"/>
</dbReference>
<evidence type="ECO:0000259" key="8">
    <source>
        <dbReference type="Pfam" id="PF08191"/>
    </source>
</evidence>
<dbReference type="RefSeq" id="WP_185525500.1">
    <property type="nucleotide sequence ID" value="NZ_JAARWN010000001.1"/>
</dbReference>
<dbReference type="Gene3D" id="3.80.10.10">
    <property type="entry name" value="Ribonuclease Inhibitor"/>
    <property type="match status" value="2"/>
</dbReference>
<feature type="transmembrane region" description="Helical" evidence="7">
    <location>
        <begin position="12"/>
        <end position="30"/>
    </location>
</feature>
<dbReference type="InterPro" id="IPR046746">
    <property type="entry name" value="Big_15"/>
</dbReference>
<dbReference type="InterPro" id="IPR014755">
    <property type="entry name" value="Cu-Rt/internalin_Ig-like"/>
</dbReference>
<evidence type="ECO:0000256" key="2">
    <source>
        <dbReference type="ARBA" id="ARBA00009432"/>
    </source>
</evidence>
<dbReference type="Proteomes" id="UP000535908">
    <property type="component" value="Unassembled WGS sequence"/>
</dbReference>
<dbReference type="InterPro" id="IPR025875">
    <property type="entry name" value="Leu-rich_rpt_4"/>
</dbReference>
<keyword evidence="7" id="KW-0472">Membrane</keyword>
<organism evidence="11 12">
    <name type="scientific">Listeria grandensis</name>
    <dbReference type="NCBI Taxonomy" id="1494963"/>
    <lineage>
        <taxon>Bacteria</taxon>
        <taxon>Bacillati</taxon>
        <taxon>Bacillota</taxon>
        <taxon>Bacilli</taxon>
        <taxon>Bacillales</taxon>
        <taxon>Listeriaceae</taxon>
        <taxon>Listeria</taxon>
    </lineage>
</organism>
<dbReference type="Pfam" id="PF20622">
    <property type="entry name" value="Big_15"/>
    <property type="match status" value="1"/>
</dbReference>
<dbReference type="PANTHER" id="PTHR46652">
    <property type="entry name" value="LEUCINE-RICH REPEAT AND IQ DOMAIN-CONTAINING PROTEIN 1-RELATED"/>
    <property type="match status" value="1"/>
</dbReference>
<proteinExistence type="inferred from homology"/>
<evidence type="ECO:0000259" key="9">
    <source>
        <dbReference type="Pfam" id="PF20622"/>
    </source>
</evidence>
<reference evidence="11 12" key="1">
    <citation type="submission" date="2020-03" db="EMBL/GenBank/DDBJ databases">
        <title>Soil Listeria distribution.</title>
        <authorList>
            <person name="Liao J."/>
            <person name="Wiedmann M."/>
        </authorList>
    </citation>
    <scope>NUCLEOTIDE SEQUENCE [LARGE SCALE GENOMIC DNA]</scope>
    <source>
        <strain evidence="11 12">FSL L7-0741</strain>
    </source>
</reference>
<dbReference type="GO" id="GO:0005576">
    <property type="term" value="C:extracellular region"/>
    <property type="evidence" value="ECO:0007669"/>
    <property type="project" value="UniProtKB-SubCell"/>
</dbReference>
<evidence type="ECO:0000313" key="11">
    <source>
        <dbReference type="EMBL" id="MBC1935390.1"/>
    </source>
</evidence>
<keyword evidence="7" id="KW-1133">Transmembrane helix</keyword>
<dbReference type="InterPro" id="IPR014756">
    <property type="entry name" value="Ig_E-set"/>
</dbReference>
<evidence type="ECO:0000256" key="5">
    <source>
        <dbReference type="ARBA" id="ARBA00022729"/>
    </source>
</evidence>
<dbReference type="PANTHER" id="PTHR46652:SF3">
    <property type="entry name" value="LEUCINE-RICH REPEAT-CONTAINING PROTEIN 9"/>
    <property type="match status" value="1"/>
</dbReference>
<evidence type="ECO:0008006" key="13">
    <source>
        <dbReference type="Google" id="ProtNLM"/>
    </source>
</evidence>
<dbReference type="InterPro" id="IPR001611">
    <property type="entry name" value="Leu-rich_rpt"/>
</dbReference>
<dbReference type="AlphaFoldDB" id="A0A7X0Y1Q2"/>
<evidence type="ECO:0000256" key="3">
    <source>
        <dbReference type="ARBA" id="ARBA00022525"/>
    </source>
</evidence>
<dbReference type="EMBL" id="JAARWN010000001">
    <property type="protein sequence ID" value="MBC1935390.1"/>
    <property type="molecule type" value="Genomic_DNA"/>
</dbReference>
<dbReference type="SUPFAM" id="SSF81296">
    <property type="entry name" value="E set domains"/>
    <property type="match status" value="1"/>
</dbReference>
<comment type="subcellular location">
    <subcellularLocation>
        <location evidence="1">Secreted</location>
    </subcellularLocation>
</comment>
<evidence type="ECO:0000259" key="10">
    <source>
        <dbReference type="Pfam" id="PF22508"/>
    </source>
</evidence>
<comment type="similarity">
    <text evidence="2">Belongs to the internalin family.</text>
</comment>